<proteinExistence type="predicted"/>
<dbReference type="AlphaFoldDB" id="A0A518B333"/>
<dbReference type="RefSeq" id="WP_145257996.1">
    <property type="nucleotide sequence ID" value="NZ_CP036279.1"/>
</dbReference>
<name>A0A518B333_9BACT</name>
<organism evidence="1 2">
    <name type="scientific">Kolteria novifilia</name>
    <dbReference type="NCBI Taxonomy" id="2527975"/>
    <lineage>
        <taxon>Bacteria</taxon>
        <taxon>Pseudomonadati</taxon>
        <taxon>Planctomycetota</taxon>
        <taxon>Planctomycetia</taxon>
        <taxon>Kolteriales</taxon>
        <taxon>Kolteriaceae</taxon>
        <taxon>Kolteria</taxon>
    </lineage>
</organism>
<keyword evidence="2" id="KW-1185">Reference proteome</keyword>
<evidence type="ECO:0000313" key="1">
    <source>
        <dbReference type="EMBL" id="QDU61399.1"/>
    </source>
</evidence>
<dbReference type="EMBL" id="CP036279">
    <property type="protein sequence ID" value="QDU61399.1"/>
    <property type="molecule type" value="Genomic_DNA"/>
</dbReference>
<gene>
    <name evidence="1" type="ORF">Pan216_22550</name>
</gene>
<dbReference type="Proteomes" id="UP000317093">
    <property type="component" value="Chromosome"/>
</dbReference>
<dbReference type="KEGG" id="knv:Pan216_22550"/>
<accession>A0A518B333</accession>
<protein>
    <submittedName>
        <fullName evidence="1">Uncharacterized protein</fullName>
    </submittedName>
</protein>
<sequence length="87" mass="9587">MIRHTELLSEILEPVGRCLTVEAARELLAVRAPESVQERMREFAMKSTAGTLTDDERAEYDSLVSAGNVVAILQAKARRLLSQSSEA</sequence>
<dbReference type="OrthoDB" id="287321at2"/>
<evidence type="ECO:0000313" key="2">
    <source>
        <dbReference type="Proteomes" id="UP000317093"/>
    </source>
</evidence>
<reference evidence="1 2" key="1">
    <citation type="submission" date="2019-02" db="EMBL/GenBank/DDBJ databases">
        <title>Deep-cultivation of Planctomycetes and their phenomic and genomic characterization uncovers novel biology.</title>
        <authorList>
            <person name="Wiegand S."/>
            <person name="Jogler M."/>
            <person name="Boedeker C."/>
            <person name="Pinto D."/>
            <person name="Vollmers J."/>
            <person name="Rivas-Marin E."/>
            <person name="Kohn T."/>
            <person name="Peeters S.H."/>
            <person name="Heuer A."/>
            <person name="Rast P."/>
            <person name="Oberbeckmann S."/>
            <person name="Bunk B."/>
            <person name="Jeske O."/>
            <person name="Meyerdierks A."/>
            <person name="Storesund J.E."/>
            <person name="Kallscheuer N."/>
            <person name="Luecker S."/>
            <person name="Lage O.M."/>
            <person name="Pohl T."/>
            <person name="Merkel B.J."/>
            <person name="Hornburger P."/>
            <person name="Mueller R.-W."/>
            <person name="Bruemmer F."/>
            <person name="Labrenz M."/>
            <person name="Spormann A.M."/>
            <person name="Op den Camp H."/>
            <person name="Overmann J."/>
            <person name="Amann R."/>
            <person name="Jetten M.S.M."/>
            <person name="Mascher T."/>
            <person name="Medema M.H."/>
            <person name="Devos D.P."/>
            <person name="Kaster A.-K."/>
            <person name="Ovreas L."/>
            <person name="Rohde M."/>
            <person name="Galperin M.Y."/>
            <person name="Jogler C."/>
        </authorList>
    </citation>
    <scope>NUCLEOTIDE SEQUENCE [LARGE SCALE GENOMIC DNA]</scope>
    <source>
        <strain evidence="1 2">Pan216</strain>
    </source>
</reference>